<dbReference type="PANTHER" id="PTHR22912:SF151">
    <property type="entry name" value="DIHYDROLIPOYL DEHYDROGENASE, MITOCHONDRIAL"/>
    <property type="match status" value="1"/>
</dbReference>
<dbReference type="InterPro" id="IPR001100">
    <property type="entry name" value="Pyr_nuc-diS_OxRdtase"/>
</dbReference>
<evidence type="ECO:0000256" key="6">
    <source>
        <dbReference type="SAM" id="MobiDB-lite"/>
    </source>
</evidence>
<keyword evidence="10" id="KW-1185">Reference proteome</keyword>
<feature type="compositionally biased region" description="Low complexity" evidence="6">
    <location>
        <begin position="479"/>
        <end position="490"/>
    </location>
</feature>
<feature type="domain" description="Pyridine nucleotide-disulphide oxidoreductase dimerisation" evidence="7">
    <location>
        <begin position="361"/>
        <end position="467"/>
    </location>
</feature>
<keyword evidence="4" id="KW-0274">FAD</keyword>
<comment type="caution">
    <text evidence="9">The sequence shown here is derived from an EMBL/GenBank/DDBJ whole genome shotgun (WGS) entry which is preliminary data.</text>
</comment>
<dbReference type="SUPFAM" id="SSF55424">
    <property type="entry name" value="FAD/NAD-linked reductases, dimerisation (C-terminal) domain"/>
    <property type="match status" value="1"/>
</dbReference>
<proteinExistence type="inferred from homology"/>
<reference evidence="9 10" key="1">
    <citation type="submission" date="2024-09" db="EMBL/GenBank/DDBJ databases">
        <authorList>
            <person name="Sun Q."/>
            <person name="Mori K."/>
        </authorList>
    </citation>
    <scope>NUCLEOTIDE SEQUENCE [LARGE SCALE GENOMIC DNA]</scope>
    <source>
        <strain evidence="9 10">JCM 14321</strain>
    </source>
</reference>
<dbReference type="Gene3D" id="3.30.390.30">
    <property type="match status" value="1"/>
</dbReference>
<evidence type="ECO:0000256" key="4">
    <source>
        <dbReference type="ARBA" id="ARBA00022827"/>
    </source>
</evidence>
<name>A0ABV5SSZ5_9MICO</name>
<dbReference type="Proteomes" id="UP001589667">
    <property type="component" value="Unassembled WGS sequence"/>
</dbReference>
<keyword evidence="3" id="KW-0285">Flavoprotein</keyword>
<accession>A0ABV5SSZ5</accession>
<dbReference type="Pfam" id="PF07992">
    <property type="entry name" value="Pyr_redox_2"/>
    <property type="match status" value="1"/>
</dbReference>
<feature type="domain" description="FAD/NAD(P)-binding" evidence="8">
    <location>
        <begin position="6"/>
        <end position="323"/>
    </location>
</feature>
<evidence type="ECO:0000256" key="1">
    <source>
        <dbReference type="ARBA" id="ARBA00001974"/>
    </source>
</evidence>
<dbReference type="PIRSF" id="PIRSF000350">
    <property type="entry name" value="Mercury_reductase_MerA"/>
    <property type="match status" value="1"/>
</dbReference>
<dbReference type="EC" id="1.-.-.-" evidence="9"/>
<feature type="region of interest" description="Disordered" evidence="6">
    <location>
        <begin position="479"/>
        <end position="506"/>
    </location>
</feature>
<protein>
    <submittedName>
        <fullName evidence="9">Dihydrolipoyl dehydrogenase family protein</fullName>
        <ecNumber evidence="9">1.-.-.-</ecNumber>
    </submittedName>
</protein>
<dbReference type="PANTHER" id="PTHR22912">
    <property type="entry name" value="DISULFIDE OXIDOREDUCTASE"/>
    <property type="match status" value="1"/>
</dbReference>
<organism evidence="9 10">
    <name type="scientific">Agromyces lapidis</name>
    <dbReference type="NCBI Taxonomy" id="279574"/>
    <lineage>
        <taxon>Bacteria</taxon>
        <taxon>Bacillati</taxon>
        <taxon>Actinomycetota</taxon>
        <taxon>Actinomycetes</taxon>
        <taxon>Micrococcales</taxon>
        <taxon>Microbacteriaceae</taxon>
        <taxon>Agromyces</taxon>
    </lineage>
</organism>
<dbReference type="PRINTS" id="PR00411">
    <property type="entry name" value="PNDRDTASEI"/>
</dbReference>
<evidence type="ECO:0000313" key="10">
    <source>
        <dbReference type="Proteomes" id="UP001589667"/>
    </source>
</evidence>
<evidence type="ECO:0000259" key="8">
    <source>
        <dbReference type="Pfam" id="PF07992"/>
    </source>
</evidence>
<comment type="cofactor">
    <cofactor evidence="1">
        <name>FAD</name>
        <dbReference type="ChEBI" id="CHEBI:57692"/>
    </cofactor>
</comment>
<gene>
    <name evidence="9" type="ORF">ACFFQV_10780</name>
</gene>
<evidence type="ECO:0000313" key="9">
    <source>
        <dbReference type="EMBL" id="MFB9642772.1"/>
    </source>
</evidence>
<dbReference type="EMBL" id="JBHMBL010000002">
    <property type="protein sequence ID" value="MFB9642772.1"/>
    <property type="molecule type" value="Genomic_DNA"/>
</dbReference>
<dbReference type="InterPro" id="IPR016156">
    <property type="entry name" value="FAD/NAD-linked_Rdtase_dimer_sf"/>
</dbReference>
<dbReference type="PRINTS" id="PR00368">
    <property type="entry name" value="FADPNR"/>
</dbReference>
<dbReference type="SUPFAM" id="SSF51905">
    <property type="entry name" value="FAD/NAD(P)-binding domain"/>
    <property type="match status" value="1"/>
</dbReference>
<dbReference type="InterPro" id="IPR023753">
    <property type="entry name" value="FAD/NAD-binding_dom"/>
</dbReference>
<dbReference type="InterPro" id="IPR050151">
    <property type="entry name" value="Class-I_Pyr_Nuc-Dis_Oxidored"/>
</dbReference>
<evidence type="ECO:0000256" key="2">
    <source>
        <dbReference type="ARBA" id="ARBA00007532"/>
    </source>
</evidence>
<sequence>MQRETDVVVIGAGPVGENVADRARAAGLDVVIVEHELVGGECSYWACVPSKTLLRSAAALRAARRVPGAAEAATGELDVDAVLRRRDFWVSDWSDRGAVDWLDSVGIALERGHGRLDGPRRVVVERSDGETTTLVARHAVVLSTGSDPVIPPIDGLALSRPWASREATSVTAPPRRLAVIGGGAVALEMATVFAGFGTEVTVLARHGLLGGMEPFAGEAVADGLRGLGASVRLGVDVVRVERRPDDEVRLELADGEVLVADEVLVATGRRPRTDGLGLETVGLEPGEWLDVDDSLLVRASTNEEAPWLYAVGDVNRRALLTHQGKYQARAAGDLIGARATGRPLELAPWGAHTATADHSAVPEIVFAEPECGAVGRTAESARRSGRTVRVADVDFGSVSGAGIHADGFAGRARLVVDAELGTVIGATFVGPDVSELVHAATIAIVGEVPVDRLWHAVPAFPTMSEVWLRLLEALGRPGAAEGAAAGDQAASPSTGTTDDDDEEPAA</sequence>
<evidence type="ECO:0000259" key="7">
    <source>
        <dbReference type="Pfam" id="PF02852"/>
    </source>
</evidence>
<dbReference type="GO" id="GO:0016491">
    <property type="term" value="F:oxidoreductase activity"/>
    <property type="evidence" value="ECO:0007669"/>
    <property type="project" value="UniProtKB-KW"/>
</dbReference>
<dbReference type="RefSeq" id="WP_157422529.1">
    <property type="nucleotide sequence ID" value="NZ_BAAANI010000002.1"/>
</dbReference>
<dbReference type="Pfam" id="PF02852">
    <property type="entry name" value="Pyr_redox_dim"/>
    <property type="match status" value="1"/>
</dbReference>
<keyword evidence="9" id="KW-0560">Oxidoreductase</keyword>
<keyword evidence="5" id="KW-0520">NAD</keyword>
<dbReference type="InterPro" id="IPR004099">
    <property type="entry name" value="Pyr_nucl-diS_OxRdtase_dimer"/>
</dbReference>
<dbReference type="Gene3D" id="3.50.50.60">
    <property type="entry name" value="FAD/NAD(P)-binding domain"/>
    <property type="match status" value="2"/>
</dbReference>
<comment type="similarity">
    <text evidence="2">Belongs to the class-I pyridine nucleotide-disulfide oxidoreductase family.</text>
</comment>
<evidence type="ECO:0000256" key="5">
    <source>
        <dbReference type="ARBA" id="ARBA00023027"/>
    </source>
</evidence>
<evidence type="ECO:0000256" key="3">
    <source>
        <dbReference type="ARBA" id="ARBA00022630"/>
    </source>
</evidence>
<dbReference type="InterPro" id="IPR036188">
    <property type="entry name" value="FAD/NAD-bd_sf"/>
</dbReference>
<feature type="compositionally biased region" description="Acidic residues" evidence="6">
    <location>
        <begin position="497"/>
        <end position="506"/>
    </location>
</feature>